<keyword evidence="2" id="KW-1185">Reference proteome</keyword>
<accession>A0ABP1Z649</accession>
<protein>
    <submittedName>
        <fullName evidence="1">Uncharacterized protein</fullName>
    </submittedName>
</protein>
<dbReference type="EMBL" id="CTRI01000016">
    <property type="protein sequence ID" value="CQR32885.1"/>
    <property type="molecule type" value="Genomic_DNA"/>
</dbReference>
<gene>
    <name evidence="1" type="ORF">THICB1_230001</name>
</gene>
<organism evidence="1 2">
    <name type="scientific">Thiomonas arsenitoxydans (strain DSM 22701 / CIP 110005 / 3As)</name>
    <dbReference type="NCBI Taxonomy" id="426114"/>
    <lineage>
        <taxon>Bacteria</taxon>
        <taxon>Pseudomonadati</taxon>
        <taxon>Pseudomonadota</taxon>
        <taxon>Betaproteobacteria</taxon>
        <taxon>Burkholderiales</taxon>
        <taxon>Thiomonas</taxon>
    </lineage>
</organism>
<evidence type="ECO:0000313" key="2">
    <source>
        <dbReference type="Proteomes" id="UP000078599"/>
    </source>
</evidence>
<comment type="caution">
    <text evidence="1">The sequence shown here is derived from an EMBL/GenBank/DDBJ whole genome shotgun (WGS) entry which is preliminary data.</text>
</comment>
<evidence type="ECO:0000313" key="1">
    <source>
        <dbReference type="EMBL" id="CQR32885.1"/>
    </source>
</evidence>
<dbReference type="Proteomes" id="UP000078599">
    <property type="component" value="Unassembled WGS sequence"/>
</dbReference>
<proteinExistence type="predicted"/>
<sequence length="26" mass="2959">MRHLGFNWGLKGYLGRHTAGALCRFP</sequence>
<name>A0ABP1Z649_THIA3</name>
<reference evidence="1 2" key="1">
    <citation type="submission" date="2015-03" db="EMBL/GenBank/DDBJ databases">
        <authorList>
            <person name="Regsiter A."/>
            <person name="william w."/>
        </authorList>
    </citation>
    <scope>NUCLEOTIDE SEQUENCE [LARGE SCALE GENOMIC DNA]</scope>
    <source>
        <strain evidence="1 2">CB1</strain>
    </source>
</reference>